<feature type="region of interest" description="Disordered" evidence="5">
    <location>
        <begin position="1"/>
        <end position="25"/>
    </location>
</feature>
<dbReference type="PANTHER" id="PTHR42978">
    <property type="entry name" value="QUORUM-QUENCHING LACTONASE YTNP-RELATED-RELATED"/>
    <property type="match status" value="1"/>
</dbReference>
<dbReference type="Gene3D" id="3.60.15.10">
    <property type="entry name" value="Ribonuclease Z/Hydroxyacylglutathione hydrolase-like"/>
    <property type="match status" value="1"/>
</dbReference>
<dbReference type="GO" id="GO:0046872">
    <property type="term" value="F:metal ion binding"/>
    <property type="evidence" value="ECO:0007669"/>
    <property type="project" value="UniProtKB-KW"/>
</dbReference>
<keyword evidence="4" id="KW-0862">Zinc</keyword>
<keyword evidence="7" id="KW-1185">Reference proteome</keyword>
<evidence type="ECO:0000256" key="4">
    <source>
        <dbReference type="ARBA" id="ARBA00022833"/>
    </source>
</evidence>
<dbReference type="InterPro" id="IPR036866">
    <property type="entry name" value="RibonucZ/Hydroxyglut_hydro"/>
</dbReference>
<gene>
    <name evidence="6" type="ORF">B0I36DRAFT_357419</name>
</gene>
<organism evidence="6 7">
    <name type="scientific">Microdochium trichocladiopsis</name>
    <dbReference type="NCBI Taxonomy" id="1682393"/>
    <lineage>
        <taxon>Eukaryota</taxon>
        <taxon>Fungi</taxon>
        <taxon>Dikarya</taxon>
        <taxon>Ascomycota</taxon>
        <taxon>Pezizomycotina</taxon>
        <taxon>Sordariomycetes</taxon>
        <taxon>Xylariomycetidae</taxon>
        <taxon>Xylariales</taxon>
        <taxon>Microdochiaceae</taxon>
        <taxon>Microdochium</taxon>
    </lineage>
</organism>
<evidence type="ECO:0000256" key="5">
    <source>
        <dbReference type="SAM" id="MobiDB-lite"/>
    </source>
</evidence>
<comment type="caution">
    <text evidence="6">The sequence shown here is derived from an EMBL/GenBank/DDBJ whole genome shotgun (WGS) entry which is preliminary data.</text>
</comment>
<proteinExistence type="inferred from homology"/>
<dbReference type="RefSeq" id="XP_046018121.1">
    <property type="nucleotide sequence ID" value="XM_046157798.1"/>
</dbReference>
<evidence type="ECO:0000256" key="1">
    <source>
        <dbReference type="ARBA" id="ARBA00007749"/>
    </source>
</evidence>
<protein>
    <recommendedName>
        <fullName evidence="8">Metallo-beta-lactamase domain-containing protein</fullName>
    </recommendedName>
</protein>
<evidence type="ECO:0000313" key="6">
    <source>
        <dbReference type="EMBL" id="KAH7040066.1"/>
    </source>
</evidence>
<reference evidence="6" key="1">
    <citation type="journal article" date="2021" name="Nat. Commun.">
        <title>Genetic determinants of endophytism in the Arabidopsis root mycobiome.</title>
        <authorList>
            <person name="Mesny F."/>
            <person name="Miyauchi S."/>
            <person name="Thiergart T."/>
            <person name="Pickel B."/>
            <person name="Atanasova L."/>
            <person name="Karlsson M."/>
            <person name="Huettel B."/>
            <person name="Barry K.W."/>
            <person name="Haridas S."/>
            <person name="Chen C."/>
            <person name="Bauer D."/>
            <person name="Andreopoulos W."/>
            <person name="Pangilinan J."/>
            <person name="LaButti K."/>
            <person name="Riley R."/>
            <person name="Lipzen A."/>
            <person name="Clum A."/>
            <person name="Drula E."/>
            <person name="Henrissat B."/>
            <person name="Kohler A."/>
            <person name="Grigoriev I.V."/>
            <person name="Martin F.M."/>
            <person name="Hacquard S."/>
        </authorList>
    </citation>
    <scope>NUCLEOTIDE SEQUENCE</scope>
    <source>
        <strain evidence="6">MPI-CAGE-CH-0230</strain>
    </source>
</reference>
<sequence>MAPATTLHRATRGLQSLNPPPVSDNTVRVRMVDTESSLSLHAYSFVDPVMPGHEIMSMPTMAFLIENERLGKKAMFDLGMRKDYWNLPPATRQAIQRAVPGLRSDRDTTDILNDGGIRLDEINDIIWSHSHCDHTGSTHLFPHSTNLCYGRDTVGFPPYPESPTSNLNADAFEGRKCRAIDCNQLKIGPFDAHDFYGDDSLYLLDTHPGTGLEIPLPDSIPETALCRGGGRRPRDDYPSPCPCAIFTNHHPQITRAAEGDPTVDPRTTPFYKLSTHEKSAYEEPGVATATMKGMQDYFDSDDHVLVLLTHDAILPEVLPTINERPAEDLNDWKARGWKERCHWGWLGELPRYNDDGSVRGPGPRATPIVEGLCKDGERIESLV</sequence>
<dbReference type="InterPro" id="IPR051013">
    <property type="entry name" value="MBL_superfamily_lactonases"/>
</dbReference>
<keyword evidence="3" id="KW-0378">Hydrolase</keyword>
<evidence type="ECO:0000256" key="3">
    <source>
        <dbReference type="ARBA" id="ARBA00022801"/>
    </source>
</evidence>
<accession>A0A9P8YIQ2</accession>
<keyword evidence="2" id="KW-0479">Metal-binding</keyword>
<dbReference type="Proteomes" id="UP000756346">
    <property type="component" value="Unassembled WGS sequence"/>
</dbReference>
<dbReference type="PANTHER" id="PTHR42978:SF5">
    <property type="entry name" value="METALLO-BETA-LACTAMASE DOMAIN-CONTAINING PROTEIN"/>
    <property type="match status" value="1"/>
</dbReference>
<comment type="similarity">
    <text evidence="1">Belongs to the metallo-beta-lactamase superfamily.</text>
</comment>
<dbReference type="EMBL" id="JAGTJQ010000001">
    <property type="protein sequence ID" value="KAH7040066.1"/>
    <property type="molecule type" value="Genomic_DNA"/>
</dbReference>
<name>A0A9P8YIQ2_9PEZI</name>
<dbReference type="SUPFAM" id="SSF56281">
    <property type="entry name" value="Metallo-hydrolase/oxidoreductase"/>
    <property type="match status" value="1"/>
</dbReference>
<dbReference type="AlphaFoldDB" id="A0A9P8YIQ2"/>
<evidence type="ECO:0008006" key="8">
    <source>
        <dbReference type="Google" id="ProtNLM"/>
    </source>
</evidence>
<dbReference type="GeneID" id="70187344"/>
<evidence type="ECO:0000256" key="2">
    <source>
        <dbReference type="ARBA" id="ARBA00022723"/>
    </source>
</evidence>
<dbReference type="OrthoDB" id="10250730at2759"/>
<dbReference type="GO" id="GO:0016787">
    <property type="term" value="F:hydrolase activity"/>
    <property type="evidence" value="ECO:0007669"/>
    <property type="project" value="UniProtKB-KW"/>
</dbReference>
<evidence type="ECO:0000313" key="7">
    <source>
        <dbReference type="Proteomes" id="UP000756346"/>
    </source>
</evidence>